<keyword evidence="3" id="KW-0479">Metal-binding</keyword>
<evidence type="ECO:0000256" key="6">
    <source>
        <dbReference type="ARBA" id="ARBA00023152"/>
    </source>
</evidence>
<protein>
    <submittedName>
        <fullName evidence="7">ADP-dependent glucokinase/phosphofructokinase</fullName>
    </submittedName>
</protein>
<dbReference type="EMBL" id="CP078077">
    <property type="protein sequence ID" value="UPL16170.1"/>
    <property type="molecule type" value="Genomic_DNA"/>
</dbReference>
<dbReference type="Proteomes" id="UP000831963">
    <property type="component" value="Chromosome"/>
</dbReference>
<keyword evidence="5" id="KW-0460">Magnesium</keyword>
<dbReference type="PANTHER" id="PTHR21208">
    <property type="entry name" value="ADP-DEPENDENT GLUCOKINASE"/>
    <property type="match status" value="1"/>
</dbReference>
<organism evidence="7 8">
    <name type="scientific">Microbacterium galbinum</name>
    <dbReference type="NCBI Taxonomy" id="2851646"/>
    <lineage>
        <taxon>Bacteria</taxon>
        <taxon>Bacillati</taxon>
        <taxon>Actinomycetota</taxon>
        <taxon>Actinomycetes</taxon>
        <taxon>Micrococcales</taxon>
        <taxon>Microbacteriaceae</taxon>
        <taxon>Microbacterium</taxon>
    </lineage>
</organism>
<evidence type="ECO:0000256" key="3">
    <source>
        <dbReference type="ARBA" id="ARBA00022723"/>
    </source>
</evidence>
<dbReference type="Gene3D" id="3.40.1190.20">
    <property type="match status" value="1"/>
</dbReference>
<gene>
    <name evidence="7" type="ORF">KV396_10885</name>
</gene>
<evidence type="ECO:0000313" key="7">
    <source>
        <dbReference type="EMBL" id="UPL16170.1"/>
    </source>
</evidence>
<keyword evidence="8" id="KW-1185">Reference proteome</keyword>
<keyword evidence="6" id="KW-0324">Glycolysis</keyword>
<dbReference type="Pfam" id="PF04587">
    <property type="entry name" value="ADP_PFK_GK"/>
    <property type="match status" value="1"/>
</dbReference>
<keyword evidence="1" id="KW-0963">Cytoplasm</keyword>
<proteinExistence type="predicted"/>
<dbReference type="InterPro" id="IPR029056">
    <property type="entry name" value="Ribokinase-like"/>
</dbReference>
<dbReference type="SUPFAM" id="SSF53613">
    <property type="entry name" value="Ribokinase-like"/>
    <property type="match status" value="1"/>
</dbReference>
<reference evidence="7 8" key="1">
    <citation type="submission" date="2021-06" db="EMBL/GenBank/DDBJ databases">
        <title>Genome-based taxonomic framework of Microbacterium strains isolated from marine environment, the description of four new species and reclassification of four preexisting species.</title>
        <authorList>
            <person name="Lee S.D."/>
            <person name="Kim S.-M."/>
            <person name="Byeon Y.-S."/>
            <person name="Yang H.L."/>
            <person name="Kim I.S."/>
        </authorList>
    </citation>
    <scope>NUCLEOTIDE SEQUENCE [LARGE SCALE GENOMIC DNA]</scope>
    <source>
        <strain evidence="7 8">SSW1-36</strain>
    </source>
</reference>
<name>A0ABY4ITP5_9MICO</name>
<evidence type="ECO:0000256" key="1">
    <source>
        <dbReference type="ARBA" id="ARBA00022490"/>
    </source>
</evidence>
<evidence type="ECO:0000313" key="8">
    <source>
        <dbReference type="Proteomes" id="UP000831963"/>
    </source>
</evidence>
<evidence type="ECO:0000256" key="5">
    <source>
        <dbReference type="ARBA" id="ARBA00022842"/>
    </source>
</evidence>
<evidence type="ECO:0000256" key="2">
    <source>
        <dbReference type="ARBA" id="ARBA00022679"/>
    </source>
</evidence>
<sequence>MDGRLVLGLGGTVDFELRWDSAVVGRLAREHRIRRHELTAAASIVDERSLLVAVLAFVAAGTGAERFVESSEVIERFAAHFDVAVTLGGTGVRAGLVLDSLGIPSVQHLVSIDDNVRRLLPERVSYVSSADRDTLDPHLIVQYPVGAHVRLIDGDIVSPSANRLIFANDPPNREMRLADDLPAALAGASVFLVSGFNTMQDHDLLERRLDELLVALASLPDDALVYYEDAGFYTRAFSHTVRDRLLSRIDVYGMNEDELQEYLGRSVDLLDPADVIAALTAIARLIPAPALVVHTRHWAIAIGSDAARHRAALESAVRVAATRYRLGDGFSSSDAEETAAMARSRRGAELVAAVERGIAGAVGVPAFALDIAEPTTIGLGDTFVGGFLAAHADADAAHADADAAHADADAAHADVNGAAR</sequence>
<dbReference type="PANTHER" id="PTHR21208:SF1">
    <property type="entry name" value="ADP-DEPENDENT GLUCOKINASE"/>
    <property type="match status" value="1"/>
</dbReference>
<keyword evidence="4" id="KW-0418">Kinase</keyword>
<keyword evidence="2" id="KW-0808">Transferase</keyword>
<dbReference type="InterPro" id="IPR007666">
    <property type="entry name" value="ADP_PFK/GK"/>
</dbReference>
<accession>A0ABY4ITP5</accession>
<evidence type="ECO:0000256" key="4">
    <source>
        <dbReference type="ARBA" id="ARBA00022777"/>
    </source>
</evidence>
<dbReference type="PROSITE" id="PS51255">
    <property type="entry name" value="ADPK"/>
    <property type="match status" value="1"/>
</dbReference>